<evidence type="ECO:0000256" key="10">
    <source>
        <dbReference type="ARBA" id="ARBA00023204"/>
    </source>
</evidence>
<evidence type="ECO:0000256" key="13">
    <source>
        <dbReference type="ARBA" id="ARBA00034808"/>
    </source>
</evidence>
<dbReference type="CDD" id="cd17992">
    <property type="entry name" value="DEXHc_RecG"/>
    <property type="match status" value="1"/>
</dbReference>
<protein>
    <recommendedName>
        <fullName evidence="2 15">ATP-dependent DNA helicase RecG</fullName>
        <ecNumber evidence="13 15">5.6.2.4</ecNumber>
    </recommendedName>
</protein>
<keyword evidence="6 15" id="KW-0347">Helicase</keyword>
<dbReference type="SUPFAM" id="SSF52540">
    <property type="entry name" value="P-loop containing nucleoside triphosphate hydrolases"/>
    <property type="match status" value="2"/>
</dbReference>
<dbReference type="InterPro" id="IPR045562">
    <property type="entry name" value="RecG_dom3_C"/>
</dbReference>
<dbReference type="GO" id="GO:0006281">
    <property type="term" value="P:DNA repair"/>
    <property type="evidence" value="ECO:0007669"/>
    <property type="project" value="UniProtKB-UniRule"/>
</dbReference>
<evidence type="ECO:0000259" key="17">
    <source>
        <dbReference type="PROSITE" id="PS51194"/>
    </source>
</evidence>
<evidence type="ECO:0000256" key="8">
    <source>
        <dbReference type="ARBA" id="ARBA00023125"/>
    </source>
</evidence>
<name>W6NDQ7_CLOTY</name>
<dbReference type="InterPro" id="IPR014001">
    <property type="entry name" value="Helicase_ATP-bd"/>
</dbReference>
<dbReference type="EMBL" id="CBXI010000003">
    <property type="protein sequence ID" value="CDL90127.1"/>
    <property type="molecule type" value="Genomic_DNA"/>
</dbReference>
<keyword evidence="7 15" id="KW-0067">ATP-binding</keyword>
<proteinExistence type="inferred from homology"/>
<dbReference type="Proteomes" id="UP000019482">
    <property type="component" value="Unassembled WGS sequence"/>
</dbReference>
<dbReference type="NCBIfam" id="NF008165">
    <property type="entry name" value="PRK10917.1-3"/>
    <property type="match status" value="1"/>
</dbReference>
<dbReference type="InterPro" id="IPR027417">
    <property type="entry name" value="P-loop_NTPase"/>
</dbReference>
<dbReference type="PANTHER" id="PTHR47964:SF1">
    <property type="entry name" value="ATP-DEPENDENT DNA HELICASE HOMOLOG RECG, CHLOROPLASTIC"/>
    <property type="match status" value="1"/>
</dbReference>
<dbReference type="InterPro" id="IPR004609">
    <property type="entry name" value="ATP-dep_DNA_helicase_RecG"/>
</dbReference>
<dbReference type="InterPro" id="IPR033454">
    <property type="entry name" value="RecG_wedge"/>
</dbReference>
<dbReference type="InterPro" id="IPR012340">
    <property type="entry name" value="NA-bd_OB-fold"/>
</dbReference>
<dbReference type="EC" id="5.6.2.4" evidence="13 15"/>
<dbReference type="InterPro" id="IPR011545">
    <property type="entry name" value="DEAD/DEAH_box_helicase_dom"/>
</dbReference>
<evidence type="ECO:0000256" key="12">
    <source>
        <dbReference type="ARBA" id="ARBA00034617"/>
    </source>
</evidence>
<dbReference type="GO" id="GO:0003677">
    <property type="term" value="F:DNA binding"/>
    <property type="evidence" value="ECO:0007669"/>
    <property type="project" value="UniProtKB-KW"/>
</dbReference>
<comment type="similarity">
    <text evidence="1 15">Belongs to the helicase family. RecG subfamily.</text>
</comment>
<dbReference type="GeneID" id="29419263"/>
<dbReference type="PROSITE" id="PS51192">
    <property type="entry name" value="HELICASE_ATP_BIND_1"/>
    <property type="match status" value="1"/>
</dbReference>
<dbReference type="OrthoDB" id="9804325at2"/>
<keyword evidence="11" id="KW-0413">Isomerase</keyword>
<evidence type="ECO:0000313" key="18">
    <source>
        <dbReference type="EMBL" id="CDL90127.1"/>
    </source>
</evidence>
<dbReference type="AlphaFoldDB" id="W6NDQ7"/>
<comment type="function">
    <text evidence="15">Plays a critical role in recombination and DNA repair. Helps process Holliday junction intermediates to mature products by catalyzing branch migration. Has replication fork regression activity, unwinds stalled or blocked replication forks to make a HJ that can be resolved. Has a DNA unwinding activity characteristic of a DNA helicase with 3'-5' polarity.</text>
</comment>
<comment type="caution">
    <text evidence="18">The sequence shown here is derived from an EMBL/GenBank/DDBJ whole genome shotgun (WGS) entry which is preliminary data.</text>
</comment>
<evidence type="ECO:0000256" key="3">
    <source>
        <dbReference type="ARBA" id="ARBA00022741"/>
    </source>
</evidence>
<dbReference type="Pfam" id="PF00271">
    <property type="entry name" value="Helicase_C"/>
    <property type="match status" value="1"/>
</dbReference>
<dbReference type="GO" id="GO:0005524">
    <property type="term" value="F:ATP binding"/>
    <property type="evidence" value="ECO:0007669"/>
    <property type="project" value="UniProtKB-KW"/>
</dbReference>
<feature type="domain" description="Helicase ATP-binding" evidence="16">
    <location>
        <begin position="269"/>
        <end position="430"/>
    </location>
</feature>
<dbReference type="RefSeq" id="WP_017894733.1">
    <property type="nucleotide sequence ID" value="NZ_CBXI010000003.1"/>
</dbReference>
<keyword evidence="19" id="KW-1185">Reference proteome</keyword>
<evidence type="ECO:0000256" key="5">
    <source>
        <dbReference type="ARBA" id="ARBA00022801"/>
    </source>
</evidence>
<dbReference type="Pfam" id="PF19833">
    <property type="entry name" value="RecG_dom3_C"/>
    <property type="match status" value="1"/>
</dbReference>
<comment type="catalytic activity">
    <reaction evidence="14 15">
        <text>ATP + H2O = ADP + phosphate + H(+)</text>
        <dbReference type="Rhea" id="RHEA:13065"/>
        <dbReference type="ChEBI" id="CHEBI:15377"/>
        <dbReference type="ChEBI" id="CHEBI:15378"/>
        <dbReference type="ChEBI" id="CHEBI:30616"/>
        <dbReference type="ChEBI" id="CHEBI:43474"/>
        <dbReference type="ChEBI" id="CHEBI:456216"/>
        <dbReference type="EC" id="5.6.2.4"/>
    </reaction>
</comment>
<comment type="catalytic activity">
    <reaction evidence="12 15">
        <text>Couples ATP hydrolysis with the unwinding of duplex DNA by translocating in the 3'-5' direction.</text>
        <dbReference type="EC" id="5.6.2.4"/>
    </reaction>
</comment>
<keyword evidence="10 15" id="KW-0234">DNA repair</keyword>
<keyword evidence="5 15" id="KW-0378">Hydrolase</keyword>
<evidence type="ECO:0000256" key="1">
    <source>
        <dbReference type="ARBA" id="ARBA00007504"/>
    </source>
</evidence>
<dbReference type="SMART" id="SM00487">
    <property type="entry name" value="DEXDc"/>
    <property type="match status" value="1"/>
</dbReference>
<evidence type="ECO:0000256" key="2">
    <source>
        <dbReference type="ARBA" id="ARBA00017846"/>
    </source>
</evidence>
<organism evidence="18 19">
    <name type="scientific">Clostridium tyrobutyricum DIVETGP</name>
    <dbReference type="NCBI Taxonomy" id="1408889"/>
    <lineage>
        <taxon>Bacteria</taxon>
        <taxon>Bacillati</taxon>
        <taxon>Bacillota</taxon>
        <taxon>Clostridia</taxon>
        <taxon>Eubacteriales</taxon>
        <taxon>Clostridiaceae</taxon>
        <taxon>Clostridium</taxon>
    </lineage>
</organism>
<evidence type="ECO:0000256" key="15">
    <source>
        <dbReference type="RuleBase" id="RU363016"/>
    </source>
</evidence>
<keyword evidence="3 15" id="KW-0547">Nucleotide-binding</keyword>
<dbReference type="PANTHER" id="PTHR47964">
    <property type="entry name" value="ATP-DEPENDENT DNA HELICASE HOMOLOG RECG, CHLOROPLASTIC"/>
    <property type="match status" value="1"/>
</dbReference>
<dbReference type="GO" id="GO:0043138">
    <property type="term" value="F:3'-5' DNA helicase activity"/>
    <property type="evidence" value="ECO:0007669"/>
    <property type="project" value="UniProtKB-EC"/>
</dbReference>
<evidence type="ECO:0000256" key="4">
    <source>
        <dbReference type="ARBA" id="ARBA00022763"/>
    </source>
</evidence>
<dbReference type="SMART" id="SM00490">
    <property type="entry name" value="HELICc"/>
    <property type="match status" value="1"/>
</dbReference>
<dbReference type="PROSITE" id="PS51194">
    <property type="entry name" value="HELICASE_CTER"/>
    <property type="match status" value="1"/>
</dbReference>
<sequence>MDAYSDIGILKGVGPKTMSALNKCCIFSVLDLLLYLPREYKSISQFGSSSSNIGKIILNCVVKSITRDIRTKTGKIMSTVIFENEDGIFAGRWFNQPYMKNKFSVNCAYTIIGKLHEFKGKSYIMNPVVVKDDFKFKDHKNIEVIYPLKAGLTNNTFIKLIGQVLKKIKISENLPSWIIKKYNLCSLDKAIRIIHKPKDLEGLREAKRRLKFQELFTYSLKVLTLKEYYVKNKKGIAFKISKELTDLKYSLPYELTESQNKVIREILLDEKKNNSMNRLVQGDVGSGKTIVALIAIFNVVKNGYQAVLMAPTEILARQHYIESKKLLERFNINIELLCGSTTKKNKENIKQDLKNGDIDIIIGTHALIEDDVEFSKLGIIVTDEQHRFGVMQRSKLLNKGKNVDVLVMTATPIPRTLRLYLYGDLNVSTIDSLPPGRQKIDTLYLSKSSRIKAYRFAINEIKNGRQVYIVCPLVEENEDMDLSSVEKLYDELKKDYFKDIPLDMIHGKMSSKVKEDIMNRFKTGKTKAIISTTVIEVGINVPNASLIIIENAERFGLSQLHQLRGRVGRGKYKSYCILIADIKNNIIRRRMEIMKSSNDGFFISEQDLKIRGAGEIFGYRQHGEDELIISDLNQDIDIFKLANMSARRLIESDKEEDIKIKNNIFNKIEKSSKFICFN</sequence>
<dbReference type="NCBIfam" id="NF008168">
    <property type="entry name" value="PRK10917.2-2"/>
    <property type="match status" value="1"/>
</dbReference>
<dbReference type="InterPro" id="IPR047112">
    <property type="entry name" value="RecG/Mfd"/>
</dbReference>
<dbReference type="GO" id="GO:0016887">
    <property type="term" value="F:ATP hydrolysis activity"/>
    <property type="evidence" value="ECO:0007669"/>
    <property type="project" value="RHEA"/>
</dbReference>
<gene>
    <name evidence="18" type="ORF">CTDIVETGP_0197</name>
</gene>
<evidence type="ECO:0000256" key="11">
    <source>
        <dbReference type="ARBA" id="ARBA00023235"/>
    </source>
</evidence>
<dbReference type="SUPFAM" id="SSF50249">
    <property type="entry name" value="Nucleic acid-binding proteins"/>
    <property type="match status" value="1"/>
</dbReference>
<keyword evidence="9 15" id="KW-0233">DNA recombination</keyword>
<feature type="domain" description="Helicase C-terminal" evidence="17">
    <location>
        <begin position="439"/>
        <end position="609"/>
    </location>
</feature>
<evidence type="ECO:0000256" key="7">
    <source>
        <dbReference type="ARBA" id="ARBA00022840"/>
    </source>
</evidence>
<evidence type="ECO:0000256" key="9">
    <source>
        <dbReference type="ARBA" id="ARBA00023172"/>
    </source>
</evidence>
<dbReference type="Pfam" id="PF00270">
    <property type="entry name" value="DEAD"/>
    <property type="match status" value="1"/>
</dbReference>
<dbReference type="Gene3D" id="3.40.50.300">
    <property type="entry name" value="P-loop containing nucleotide triphosphate hydrolases"/>
    <property type="match status" value="2"/>
</dbReference>
<dbReference type="NCBIfam" id="TIGR00643">
    <property type="entry name" value="recG"/>
    <property type="match status" value="1"/>
</dbReference>
<evidence type="ECO:0000256" key="6">
    <source>
        <dbReference type="ARBA" id="ARBA00022806"/>
    </source>
</evidence>
<evidence type="ECO:0000313" key="19">
    <source>
        <dbReference type="Proteomes" id="UP000019482"/>
    </source>
</evidence>
<dbReference type="Pfam" id="PF17191">
    <property type="entry name" value="RecG_wedge"/>
    <property type="match status" value="1"/>
</dbReference>
<keyword evidence="4 15" id="KW-0227">DNA damage</keyword>
<accession>W6NDQ7</accession>
<keyword evidence="8" id="KW-0238">DNA-binding</keyword>
<dbReference type="Gene3D" id="2.40.50.140">
    <property type="entry name" value="Nucleic acid-binding proteins"/>
    <property type="match status" value="1"/>
</dbReference>
<reference evidence="18 19" key="1">
    <citation type="journal article" date="2015" name="Genome Announc.">
        <title>Draft Genome Sequence of Clostridium tyrobutyricum Strain DIVETGP, Isolated from Cow's Milk for Grana Padano Production.</title>
        <authorList>
            <person name="Soggiu A."/>
            <person name="Piras C."/>
            <person name="Gaiarsa S."/>
            <person name="Sassera D."/>
            <person name="Roncada P."/>
            <person name="Bendixen E."/>
            <person name="Brasca M."/>
            <person name="Bonizzi L."/>
        </authorList>
    </citation>
    <scope>NUCLEOTIDE SEQUENCE [LARGE SCALE GENOMIC DNA]</scope>
    <source>
        <strain evidence="18 19">DIVETGP</strain>
    </source>
</reference>
<dbReference type="InterPro" id="IPR001650">
    <property type="entry name" value="Helicase_C-like"/>
</dbReference>
<dbReference type="GO" id="GO:0006310">
    <property type="term" value="P:DNA recombination"/>
    <property type="evidence" value="ECO:0007669"/>
    <property type="project" value="UniProtKB-UniRule"/>
</dbReference>
<evidence type="ECO:0000259" key="16">
    <source>
        <dbReference type="PROSITE" id="PS51192"/>
    </source>
</evidence>
<evidence type="ECO:0000256" key="14">
    <source>
        <dbReference type="ARBA" id="ARBA00048988"/>
    </source>
</evidence>